<dbReference type="GeneID" id="101889163"/>
<evidence type="ECO:0000256" key="1">
    <source>
        <dbReference type="SAM" id="Phobius"/>
    </source>
</evidence>
<reference evidence="2" key="1">
    <citation type="submission" date="2020-05" db="UniProtKB">
        <authorList>
            <consortium name="EnsemblMetazoa"/>
        </authorList>
    </citation>
    <scope>IDENTIFICATION</scope>
    <source>
        <strain evidence="2">Aabys</strain>
    </source>
</reference>
<sequence>MEHLIKQSLIIGSFALVFCLACMAIELGDLYVKLSWEMPEERRDNYVTGIAVRLALFCGGAIISSLLIWGAKKRRHFAIIPSGLCVLVAMGFTIFFMGYNLVLMPFGQFELLQTTVPILGVEVLIFHVLTTTFKEIRRQRAEQPQGSQHANYYDKI</sequence>
<dbReference type="VEuPathDB" id="VectorBase:MDOA006769"/>
<evidence type="ECO:0000313" key="4">
    <source>
        <dbReference type="RefSeq" id="XP_005176799.1"/>
    </source>
</evidence>
<dbReference type="Proteomes" id="UP001652621">
    <property type="component" value="Unplaced"/>
</dbReference>
<dbReference type="AlphaFoldDB" id="A0A1I8MNB5"/>
<keyword evidence="1" id="KW-1133">Transmembrane helix</keyword>
<feature type="transmembrane region" description="Helical" evidence="1">
    <location>
        <begin position="48"/>
        <end position="70"/>
    </location>
</feature>
<feature type="transmembrane region" description="Helical" evidence="1">
    <location>
        <begin position="77"/>
        <end position="99"/>
    </location>
</feature>
<dbReference type="VEuPathDB" id="VectorBase:MDOMA2_017652"/>
<keyword evidence="1" id="KW-0472">Membrane</keyword>
<name>A0A1I8MNB5_MUSDO</name>
<dbReference type="OrthoDB" id="10482571at2759"/>
<gene>
    <name evidence="2" type="primary">101889163</name>
    <name evidence="4" type="synonym">LOC101889163</name>
</gene>
<evidence type="ECO:0000313" key="3">
    <source>
        <dbReference type="Proteomes" id="UP001652621"/>
    </source>
</evidence>
<dbReference type="RefSeq" id="XP_005176799.1">
    <property type="nucleotide sequence ID" value="XM_005176742.3"/>
</dbReference>
<dbReference type="KEGG" id="mde:101889163"/>
<keyword evidence="3" id="KW-1185">Reference proteome</keyword>
<accession>A0A1I8MNB5</accession>
<dbReference type="EnsemblMetazoa" id="MDOA006769-RA">
    <property type="protein sequence ID" value="MDOA006769-PA"/>
    <property type="gene ID" value="MDOA006769"/>
</dbReference>
<keyword evidence="1" id="KW-0812">Transmembrane</keyword>
<evidence type="ECO:0000313" key="2">
    <source>
        <dbReference type="EnsemblMetazoa" id="MDOA006769-PA"/>
    </source>
</evidence>
<reference evidence="4" key="2">
    <citation type="submission" date="2025-04" db="UniProtKB">
        <authorList>
            <consortium name="RefSeq"/>
        </authorList>
    </citation>
    <scope>IDENTIFICATION</scope>
    <source>
        <strain evidence="4">Aabys</strain>
    </source>
</reference>
<organism evidence="2">
    <name type="scientific">Musca domestica</name>
    <name type="common">House fly</name>
    <dbReference type="NCBI Taxonomy" id="7370"/>
    <lineage>
        <taxon>Eukaryota</taxon>
        <taxon>Metazoa</taxon>
        <taxon>Ecdysozoa</taxon>
        <taxon>Arthropoda</taxon>
        <taxon>Hexapoda</taxon>
        <taxon>Insecta</taxon>
        <taxon>Pterygota</taxon>
        <taxon>Neoptera</taxon>
        <taxon>Endopterygota</taxon>
        <taxon>Diptera</taxon>
        <taxon>Brachycera</taxon>
        <taxon>Muscomorpha</taxon>
        <taxon>Muscoidea</taxon>
        <taxon>Muscidae</taxon>
        <taxon>Musca</taxon>
    </lineage>
</organism>
<proteinExistence type="predicted"/>
<protein>
    <submittedName>
        <fullName evidence="4">Uncharacterized protein LOC101889163</fullName>
    </submittedName>
</protein>
<feature type="transmembrane region" description="Helical" evidence="1">
    <location>
        <begin position="111"/>
        <end position="130"/>
    </location>
</feature>